<name>A0AAU9UIA1_EUPED</name>
<comment type="catalytic activity">
    <reaction evidence="6">
        <text>[protein]-dithiol + NADP(+) = [protein]-disulfide + NADPH + H(+)</text>
        <dbReference type="Rhea" id="RHEA:18753"/>
        <dbReference type="Rhea" id="RHEA-COMP:10593"/>
        <dbReference type="Rhea" id="RHEA-COMP:10594"/>
        <dbReference type="ChEBI" id="CHEBI:15378"/>
        <dbReference type="ChEBI" id="CHEBI:29950"/>
        <dbReference type="ChEBI" id="CHEBI:50058"/>
        <dbReference type="ChEBI" id="CHEBI:57783"/>
        <dbReference type="ChEBI" id="CHEBI:58349"/>
        <dbReference type="EC" id="1.8.1.8"/>
    </reaction>
</comment>
<evidence type="ECO:0000313" key="8">
    <source>
        <dbReference type="EMBL" id="CAH2097802.1"/>
    </source>
</evidence>
<protein>
    <recommendedName>
        <fullName evidence="1">protein-disulfide reductase</fullName>
        <ecNumber evidence="1">1.8.1.8</ecNumber>
    </recommendedName>
</protein>
<keyword evidence="9" id="KW-1185">Reference proteome</keyword>
<accession>A0AAU9UIA1</accession>
<keyword evidence="2" id="KW-0677">Repeat</keyword>
<dbReference type="EMBL" id="CAKOGL010000018">
    <property type="protein sequence ID" value="CAH2097802.1"/>
    <property type="molecule type" value="Genomic_DNA"/>
</dbReference>
<evidence type="ECO:0000256" key="3">
    <source>
        <dbReference type="ARBA" id="ARBA00023002"/>
    </source>
</evidence>
<proteinExistence type="predicted"/>
<dbReference type="GO" id="GO:0047134">
    <property type="term" value="F:protein-disulfide reductase [NAD(P)H] activity"/>
    <property type="evidence" value="ECO:0007669"/>
    <property type="project" value="UniProtKB-EC"/>
</dbReference>
<evidence type="ECO:0000313" key="9">
    <source>
        <dbReference type="Proteomes" id="UP001153954"/>
    </source>
</evidence>
<feature type="domain" description="Thioredoxin-like fold" evidence="7">
    <location>
        <begin position="38"/>
        <end position="129"/>
    </location>
</feature>
<dbReference type="SUPFAM" id="SSF52833">
    <property type="entry name" value="Thioredoxin-like"/>
    <property type="match status" value="1"/>
</dbReference>
<reference evidence="8" key="1">
    <citation type="submission" date="2022-03" db="EMBL/GenBank/DDBJ databases">
        <authorList>
            <person name="Tunstrom K."/>
        </authorList>
    </citation>
    <scope>NUCLEOTIDE SEQUENCE</scope>
</reference>
<dbReference type="PANTHER" id="PTHR13871">
    <property type="entry name" value="THIOREDOXIN"/>
    <property type="match status" value="1"/>
</dbReference>
<dbReference type="EC" id="1.8.1.8" evidence="1"/>
<dbReference type="InterPro" id="IPR052259">
    <property type="entry name" value="Nucleoredoxin-like"/>
</dbReference>
<dbReference type="InterPro" id="IPR012336">
    <property type="entry name" value="Thioredoxin-like_fold"/>
</dbReference>
<comment type="catalytic activity">
    <reaction evidence="5">
        <text>[protein]-dithiol + NAD(+) = [protein]-disulfide + NADH + H(+)</text>
        <dbReference type="Rhea" id="RHEA:18749"/>
        <dbReference type="Rhea" id="RHEA-COMP:10593"/>
        <dbReference type="Rhea" id="RHEA-COMP:10594"/>
        <dbReference type="ChEBI" id="CHEBI:15378"/>
        <dbReference type="ChEBI" id="CHEBI:29950"/>
        <dbReference type="ChEBI" id="CHEBI:50058"/>
        <dbReference type="ChEBI" id="CHEBI:57540"/>
        <dbReference type="ChEBI" id="CHEBI:57945"/>
        <dbReference type="EC" id="1.8.1.8"/>
    </reaction>
</comment>
<dbReference type="Gene3D" id="3.40.30.10">
    <property type="entry name" value="Glutaredoxin"/>
    <property type="match status" value="1"/>
</dbReference>
<evidence type="ECO:0000256" key="6">
    <source>
        <dbReference type="ARBA" id="ARBA00047804"/>
    </source>
</evidence>
<dbReference type="AlphaFoldDB" id="A0AAU9UIA1"/>
<keyword evidence="4" id="KW-0520">NAD</keyword>
<dbReference type="Proteomes" id="UP001153954">
    <property type="component" value="Unassembled WGS sequence"/>
</dbReference>
<evidence type="ECO:0000256" key="2">
    <source>
        <dbReference type="ARBA" id="ARBA00022737"/>
    </source>
</evidence>
<gene>
    <name evidence="8" type="ORF">EEDITHA_LOCUS12984</name>
</gene>
<dbReference type="Pfam" id="PF13905">
    <property type="entry name" value="Thioredoxin_8"/>
    <property type="match status" value="1"/>
</dbReference>
<comment type="caution">
    <text evidence="8">The sequence shown here is derived from an EMBL/GenBank/DDBJ whole genome shotgun (WGS) entry which is preliminary data.</text>
</comment>
<sequence length="210" mass="24519">MEPIDFQLMPYKWLNEAAIFNKNDEKIPIEWLETNADVIVLLFTTYGVDKDGIIEKFYEIYENVKFVNLPIEVIFVTMDETEEDFNRAYESQANWFTLKFSDPLVPMLKYMYEITCVPSLVVIKVDGTIITKHGILDLETYGKNAVITWVSRTAAIKNHRKLSKEVNMYGEKWKYMNLVPKTTSKPETLSTKKYQRKFSYMNDGDSKSSA</sequence>
<evidence type="ECO:0000256" key="4">
    <source>
        <dbReference type="ARBA" id="ARBA00023027"/>
    </source>
</evidence>
<evidence type="ECO:0000256" key="1">
    <source>
        <dbReference type="ARBA" id="ARBA00012612"/>
    </source>
</evidence>
<dbReference type="InterPro" id="IPR036249">
    <property type="entry name" value="Thioredoxin-like_sf"/>
</dbReference>
<keyword evidence="3" id="KW-0560">Oxidoreductase</keyword>
<organism evidence="8 9">
    <name type="scientific">Euphydryas editha</name>
    <name type="common">Edith's checkerspot</name>
    <dbReference type="NCBI Taxonomy" id="104508"/>
    <lineage>
        <taxon>Eukaryota</taxon>
        <taxon>Metazoa</taxon>
        <taxon>Ecdysozoa</taxon>
        <taxon>Arthropoda</taxon>
        <taxon>Hexapoda</taxon>
        <taxon>Insecta</taxon>
        <taxon>Pterygota</taxon>
        <taxon>Neoptera</taxon>
        <taxon>Endopterygota</taxon>
        <taxon>Lepidoptera</taxon>
        <taxon>Glossata</taxon>
        <taxon>Ditrysia</taxon>
        <taxon>Papilionoidea</taxon>
        <taxon>Nymphalidae</taxon>
        <taxon>Nymphalinae</taxon>
        <taxon>Euphydryas</taxon>
    </lineage>
</organism>
<dbReference type="PANTHER" id="PTHR13871:SF96">
    <property type="entry name" value="THIOREDOXIN DOMAIN-CONTAINING PROTEIN"/>
    <property type="match status" value="1"/>
</dbReference>
<evidence type="ECO:0000259" key="7">
    <source>
        <dbReference type="Pfam" id="PF13905"/>
    </source>
</evidence>
<evidence type="ECO:0000256" key="5">
    <source>
        <dbReference type="ARBA" id="ARBA00047388"/>
    </source>
</evidence>